<gene>
    <name evidence="1" type="ORF">SAMN02745724_00625</name>
</gene>
<accession>A0A1I1FFZ0</accession>
<dbReference type="OrthoDB" id="5822620at2"/>
<sequence length="93" mass="10977">MIMKKEINNLLDKHKNLIHSENQKVLSHVQRESEEWVLNTVMIEGCDIPFKYNRKKRYKNLKGARVNITYYPSTQVIAGLDMEIMKATRIKIS</sequence>
<dbReference type="AlphaFoldDB" id="A0A1I1FFZ0"/>
<reference evidence="1 2" key="1">
    <citation type="submission" date="2016-10" db="EMBL/GenBank/DDBJ databases">
        <authorList>
            <person name="de Groot N.N."/>
        </authorList>
    </citation>
    <scope>NUCLEOTIDE SEQUENCE [LARGE SCALE GENOMIC DNA]</scope>
    <source>
        <strain evidence="1 2">DSM 6059</strain>
    </source>
</reference>
<keyword evidence="2" id="KW-1185">Reference proteome</keyword>
<evidence type="ECO:0000313" key="2">
    <source>
        <dbReference type="Proteomes" id="UP000198862"/>
    </source>
</evidence>
<proteinExistence type="predicted"/>
<protein>
    <submittedName>
        <fullName evidence="1">Uncharacterized protein</fullName>
    </submittedName>
</protein>
<evidence type="ECO:0000313" key="1">
    <source>
        <dbReference type="EMBL" id="SFB98409.1"/>
    </source>
</evidence>
<name>A0A1I1FFZ0_9GAMM</name>
<dbReference type="STRING" id="1123010.SAMN02745724_00625"/>
<dbReference type="EMBL" id="FOLO01000003">
    <property type="protein sequence ID" value="SFB98409.1"/>
    <property type="molecule type" value="Genomic_DNA"/>
</dbReference>
<organism evidence="1 2">
    <name type="scientific">Pseudoalteromonas denitrificans DSM 6059</name>
    <dbReference type="NCBI Taxonomy" id="1123010"/>
    <lineage>
        <taxon>Bacteria</taxon>
        <taxon>Pseudomonadati</taxon>
        <taxon>Pseudomonadota</taxon>
        <taxon>Gammaproteobacteria</taxon>
        <taxon>Alteromonadales</taxon>
        <taxon>Pseudoalteromonadaceae</taxon>
        <taxon>Pseudoalteromonas</taxon>
    </lineage>
</organism>
<dbReference type="Proteomes" id="UP000198862">
    <property type="component" value="Unassembled WGS sequence"/>
</dbReference>